<evidence type="ECO:0000256" key="1">
    <source>
        <dbReference type="SAM" id="MobiDB-lite"/>
    </source>
</evidence>
<sequence length="66" mass="7218">MPQRRLLPRPKIPDASASAAAAAASSPTDGAVHRRPRPPAPPEPRRVWRRASTPPPGEIRFRGFCK</sequence>
<keyword evidence="3" id="KW-1185">Reference proteome</keyword>
<dbReference type="EnsemblPlants" id="OMERI10G11580.1">
    <property type="protein sequence ID" value="OMERI10G11580.1"/>
    <property type="gene ID" value="OMERI10G11580"/>
</dbReference>
<dbReference type="AlphaFoldDB" id="A0A0E0EZL6"/>
<feature type="compositionally biased region" description="Low complexity" evidence="1">
    <location>
        <begin position="15"/>
        <end position="26"/>
    </location>
</feature>
<accession>A0A0E0EZL6</accession>
<reference evidence="2" key="2">
    <citation type="submission" date="2018-05" db="EMBL/GenBank/DDBJ databases">
        <title>OmerRS3 (Oryza meridionalis Reference Sequence Version 3).</title>
        <authorList>
            <person name="Zhang J."/>
            <person name="Kudrna D."/>
            <person name="Lee S."/>
            <person name="Talag J."/>
            <person name="Welchert J."/>
            <person name="Wing R.A."/>
        </authorList>
    </citation>
    <scope>NUCLEOTIDE SEQUENCE [LARGE SCALE GENOMIC DNA]</scope>
    <source>
        <strain evidence="2">cv. OR44</strain>
    </source>
</reference>
<evidence type="ECO:0000313" key="2">
    <source>
        <dbReference type="EnsemblPlants" id="OMERI10G11580.1"/>
    </source>
</evidence>
<dbReference type="HOGENOM" id="CLU_2835476_0_0_1"/>
<evidence type="ECO:0000313" key="3">
    <source>
        <dbReference type="Proteomes" id="UP000008021"/>
    </source>
</evidence>
<dbReference type="Gramene" id="OMERI10G11580.1">
    <property type="protein sequence ID" value="OMERI10G11580.1"/>
    <property type="gene ID" value="OMERI10G11580"/>
</dbReference>
<dbReference type="Proteomes" id="UP000008021">
    <property type="component" value="Chromosome 10"/>
</dbReference>
<organism evidence="2">
    <name type="scientific">Oryza meridionalis</name>
    <dbReference type="NCBI Taxonomy" id="40149"/>
    <lineage>
        <taxon>Eukaryota</taxon>
        <taxon>Viridiplantae</taxon>
        <taxon>Streptophyta</taxon>
        <taxon>Embryophyta</taxon>
        <taxon>Tracheophyta</taxon>
        <taxon>Spermatophyta</taxon>
        <taxon>Magnoliopsida</taxon>
        <taxon>Liliopsida</taxon>
        <taxon>Poales</taxon>
        <taxon>Poaceae</taxon>
        <taxon>BOP clade</taxon>
        <taxon>Oryzoideae</taxon>
        <taxon>Oryzeae</taxon>
        <taxon>Oryzinae</taxon>
        <taxon>Oryza</taxon>
    </lineage>
</organism>
<reference evidence="2" key="1">
    <citation type="submission" date="2015-04" db="UniProtKB">
        <authorList>
            <consortium name="EnsemblPlants"/>
        </authorList>
    </citation>
    <scope>IDENTIFICATION</scope>
</reference>
<feature type="region of interest" description="Disordered" evidence="1">
    <location>
        <begin position="1"/>
        <end position="66"/>
    </location>
</feature>
<protein>
    <submittedName>
        <fullName evidence="2">Uncharacterized protein</fullName>
    </submittedName>
</protein>
<proteinExistence type="predicted"/>
<name>A0A0E0EZL6_9ORYZ</name>